<evidence type="ECO:0000256" key="2">
    <source>
        <dbReference type="ARBA" id="ARBA00011006"/>
    </source>
</evidence>
<dbReference type="Proteomes" id="UP000682202">
    <property type="component" value="Chromosome"/>
</dbReference>
<feature type="transmembrane region" description="Helical" evidence="7">
    <location>
        <begin position="20"/>
        <end position="37"/>
    </location>
</feature>
<evidence type="ECO:0000256" key="4">
    <source>
        <dbReference type="ARBA" id="ARBA00022692"/>
    </source>
</evidence>
<dbReference type="Pfam" id="PF04226">
    <property type="entry name" value="Transgly_assoc"/>
    <property type="match status" value="1"/>
</dbReference>
<dbReference type="AlphaFoldDB" id="A0A975PWW1"/>
<organism evidence="8 9">
    <name type="scientific">Mycobacterium spongiae</name>
    <dbReference type="NCBI Taxonomy" id="886343"/>
    <lineage>
        <taxon>Bacteria</taxon>
        <taxon>Bacillati</taxon>
        <taxon>Actinomycetota</taxon>
        <taxon>Actinomycetes</taxon>
        <taxon>Mycobacteriales</taxon>
        <taxon>Mycobacteriaceae</taxon>
        <taxon>Mycobacterium</taxon>
    </lineage>
</organism>
<keyword evidence="5 7" id="KW-1133">Transmembrane helix</keyword>
<dbReference type="InterPro" id="IPR007341">
    <property type="entry name" value="Transgly_assoc"/>
</dbReference>
<dbReference type="GO" id="GO:0005886">
    <property type="term" value="C:plasma membrane"/>
    <property type="evidence" value="ECO:0007669"/>
    <property type="project" value="UniProtKB-SubCell"/>
</dbReference>
<evidence type="ECO:0000256" key="7">
    <source>
        <dbReference type="SAM" id="Phobius"/>
    </source>
</evidence>
<evidence type="ECO:0000256" key="1">
    <source>
        <dbReference type="ARBA" id="ARBA00004651"/>
    </source>
</evidence>
<dbReference type="PANTHER" id="PTHR33884">
    <property type="entry name" value="UPF0410 PROTEIN YMGE"/>
    <property type="match status" value="1"/>
</dbReference>
<evidence type="ECO:0000313" key="9">
    <source>
        <dbReference type="Proteomes" id="UP000682202"/>
    </source>
</evidence>
<evidence type="ECO:0000256" key="5">
    <source>
        <dbReference type="ARBA" id="ARBA00022989"/>
    </source>
</evidence>
<gene>
    <name evidence="8" type="ORF">F6B93_11350</name>
</gene>
<keyword evidence="9" id="KW-1185">Reference proteome</keyword>
<sequence>MDVIAAADYLALNLDGKTGIGWLGYIIIGGIAGYFASKIVKGSGSGIMMNIVIGVAGAFGAGVALNALGVDVNDGGYWFTFFVALGGAVVLLWLVSMVRKT</sequence>
<dbReference type="EMBL" id="CP046600">
    <property type="protein sequence ID" value="QUR67616.1"/>
    <property type="molecule type" value="Genomic_DNA"/>
</dbReference>
<keyword evidence="6 7" id="KW-0472">Membrane</keyword>
<name>A0A975PWW1_9MYCO</name>
<feature type="transmembrane region" description="Helical" evidence="7">
    <location>
        <begin position="49"/>
        <end position="70"/>
    </location>
</feature>
<dbReference type="PANTHER" id="PTHR33884:SF3">
    <property type="entry name" value="UPF0410 PROTEIN YMGE"/>
    <property type="match status" value="1"/>
</dbReference>
<evidence type="ECO:0000256" key="6">
    <source>
        <dbReference type="ARBA" id="ARBA00023136"/>
    </source>
</evidence>
<dbReference type="KEGG" id="mspg:F6B93_11350"/>
<feature type="transmembrane region" description="Helical" evidence="7">
    <location>
        <begin position="76"/>
        <end position="95"/>
    </location>
</feature>
<keyword evidence="4 7" id="KW-0812">Transmembrane</keyword>
<accession>A0A975PWW1</accession>
<keyword evidence="3" id="KW-1003">Cell membrane</keyword>
<evidence type="ECO:0000313" key="8">
    <source>
        <dbReference type="EMBL" id="QUR67616.1"/>
    </source>
</evidence>
<proteinExistence type="inferred from homology"/>
<reference evidence="8" key="1">
    <citation type="submission" date="2019-12" db="EMBL/GenBank/DDBJ databases">
        <title>Mycobacterium spongiae sp. nov.</title>
        <authorList>
            <person name="Stinear T."/>
        </authorList>
    </citation>
    <scope>NUCLEOTIDE SEQUENCE</scope>
    <source>
        <strain evidence="8">FSD4b-SM</strain>
    </source>
</reference>
<protein>
    <submittedName>
        <fullName evidence="8">GlsB/YeaQ/YmgE family stress response membrane protein</fullName>
    </submittedName>
</protein>
<comment type="subcellular location">
    <subcellularLocation>
        <location evidence="1">Cell membrane</location>
        <topology evidence="1">Multi-pass membrane protein</topology>
    </subcellularLocation>
</comment>
<comment type="similarity">
    <text evidence="2">Belongs to the UPF0410 family.</text>
</comment>
<dbReference type="RefSeq" id="WP_211695112.1">
    <property type="nucleotide sequence ID" value="NZ_CP046600.1"/>
</dbReference>
<evidence type="ECO:0000256" key="3">
    <source>
        <dbReference type="ARBA" id="ARBA00022475"/>
    </source>
</evidence>